<sequence length="103" mass="11332">MNSKRLFVLPVIVMGVCFWLISCSSKSLKDQRAQQEIEYVLEPGAQVVVSEGIATFTGTFPDEESMREAEQTARSIKSVKSVVNKATVAHKVQTAVDSNEPTQ</sequence>
<dbReference type="EMBL" id="JBHUPA010000005">
    <property type="protein sequence ID" value="MFD2961953.1"/>
    <property type="molecule type" value="Genomic_DNA"/>
</dbReference>
<evidence type="ECO:0000313" key="2">
    <source>
        <dbReference type="EMBL" id="MFD2961953.1"/>
    </source>
</evidence>
<name>A0ABW6B0H5_9SPHI</name>
<dbReference type="Gene3D" id="3.30.1340.30">
    <property type="match status" value="1"/>
</dbReference>
<feature type="domain" description="BON" evidence="1">
    <location>
        <begin position="20"/>
        <end position="90"/>
    </location>
</feature>
<dbReference type="Proteomes" id="UP001597560">
    <property type="component" value="Unassembled WGS sequence"/>
</dbReference>
<reference evidence="3" key="1">
    <citation type="journal article" date="2019" name="Int. J. Syst. Evol. Microbiol.">
        <title>The Global Catalogue of Microorganisms (GCM) 10K type strain sequencing project: providing services to taxonomists for standard genome sequencing and annotation.</title>
        <authorList>
            <consortium name="The Broad Institute Genomics Platform"/>
            <consortium name="The Broad Institute Genome Sequencing Center for Infectious Disease"/>
            <person name="Wu L."/>
            <person name="Ma J."/>
        </authorList>
    </citation>
    <scope>NUCLEOTIDE SEQUENCE [LARGE SCALE GENOMIC DNA]</scope>
    <source>
        <strain evidence="3">KCTC 23098</strain>
    </source>
</reference>
<dbReference type="RefSeq" id="WP_013663393.1">
    <property type="nucleotide sequence ID" value="NZ_JAHVDN010000009.1"/>
</dbReference>
<gene>
    <name evidence="2" type="ORF">ACFS6J_09170</name>
</gene>
<accession>A0ABW6B0H5</accession>
<dbReference type="Pfam" id="PF04972">
    <property type="entry name" value="BON"/>
    <property type="match status" value="1"/>
</dbReference>
<evidence type="ECO:0000313" key="3">
    <source>
        <dbReference type="Proteomes" id="UP001597560"/>
    </source>
</evidence>
<organism evidence="2 3">
    <name type="scientific">Olivibacter jilunii</name>
    <dbReference type="NCBI Taxonomy" id="985016"/>
    <lineage>
        <taxon>Bacteria</taxon>
        <taxon>Pseudomonadati</taxon>
        <taxon>Bacteroidota</taxon>
        <taxon>Sphingobacteriia</taxon>
        <taxon>Sphingobacteriales</taxon>
        <taxon>Sphingobacteriaceae</taxon>
        <taxon>Olivibacter</taxon>
    </lineage>
</organism>
<comment type="caution">
    <text evidence="2">The sequence shown here is derived from an EMBL/GenBank/DDBJ whole genome shotgun (WGS) entry which is preliminary data.</text>
</comment>
<proteinExistence type="predicted"/>
<dbReference type="PROSITE" id="PS50914">
    <property type="entry name" value="BON"/>
    <property type="match status" value="1"/>
</dbReference>
<dbReference type="PROSITE" id="PS51257">
    <property type="entry name" value="PROKAR_LIPOPROTEIN"/>
    <property type="match status" value="1"/>
</dbReference>
<evidence type="ECO:0000259" key="1">
    <source>
        <dbReference type="PROSITE" id="PS50914"/>
    </source>
</evidence>
<keyword evidence="3" id="KW-1185">Reference proteome</keyword>
<protein>
    <submittedName>
        <fullName evidence="2">BON domain-containing protein</fullName>
    </submittedName>
</protein>
<dbReference type="InterPro" id="IPR007055">
    <property type="entry name" value="BON_dom"/>
</dbReference>